<accession>A0A1M5DZP2</accession>
<dbReference type="EMBL" id="FQVU01000001">
    <property type="protein sequence ID" value="SHF72478.1"/>
    <property type="molecule type" value="Genomic_DNA"/>
</dbReference>
<keyword evidence="8" id="KW-0813">Transport</keyword>
<reference evidence="11" key="1">
    <citation type="submission" date="2016-11" db="EMBL/GenBank/DDBJ databases">
        <authorList>
            <person name="Varghese N."/>
            <person name="Submissions S."/>
        </authorList>
    </citation>
    <scope>NUCLEOTIDE SEQUENCE [LARGE SCALE GENOMIC DNA]</scope>
    <source>
        <strain evidence="11">DSM 45627</strain>
    </source>
</reference>
<dbReference type="PANTHER" id="PTHR43077">
    <property type="entry name" value="TRANSPORT PERMEASE YVFS-RELATED"/>
    <property type="match status" value="1"/>
</dbReference>
<dbReference type="GO" id="GO:0140359">
    <property type="term" value="F:ABC-type transporter activity"/>
    <property type="evidence" value="ECO:0007669"/>
    <property type="project" value="InterPro"/>
</dbReference>
<feature type="transmembrane region" description="Helical" evidence="8">
    <location>
        <begin position="57"/>
        <end position="76"/>
    </location>
</feature>
<proteinExistence type="inferred from homology"/>
<evidence type="ECO:0000256" key="5">
    <source>
        <dbReference type="ARBA" id="ARBA00022989"/>
    </source>
</evidence>
<keyword evidence="6 8" id="KW-0472">Membrane</keyword>
<dbReference type="GO" id="GO:0043190">
    <property type="term" value="C:ATP-binding cassette (ABC) transporter complex"/>
    <property type="evidence" value="ECO:0007669"/>
    <property type="project" value="InterPro"/>
</dbReference>
<evidence type="ECO:0000256" key="7">
    <source>
        <dbReference type="ARBA" id="ARBA00023251"/>
    </source>
</evidence>
<feature type="transmembrane region" description="Helical" evidence="8">
    <location>
        <begin position="193"/>
        <end position="212"/>
    </location>
</feature>
<dbReference type="PIRSF" id="PIRSF006648">
    <property type="entry name" value="DrrB"/>
    <property type="match status" value="1"/>
</dbReference>
<dbReference type="PROSITE" id="PS51012">
    <property type="entry name" value="ABC_TM2"/>
    <property type="match status" value="1"/>
</dbReference>
<dbReference type="Proteomes" id="UP000186132">
    <property type="component" value="Unassembled WGS sequence"/>
</dbReference>
<feature type="transmembrane region" description="Helical" evidence="8">
    <location>
        <begin position="82"/>
        <end position="105"/>
    </location>
</feature>
<dbReference type="RefSeq" id="WP_084180652.1">
    <property type="nucleotide sequence ID" value="NZ_FQVU01000001.1"/>
</dbReference>
<keyword evidence="3 8" id="KW-1003">Cell membrane</keyword>
<evidence type="ECO:0000256" key="1">
    <source>
        <dbReference type="ARBA" id="ARBA00004651"/>
    </source>
</evidence>
<dbReference type="Pfam" id="PF01061">
    <property type="entry name" value="ABC2_membrane"/>
    <property type="match status" value="1"/>
</dbReference>
<keyword evidence="11" id="KW-1185">Reference proteome</keyword>
<dbReference type="STRING" id="1206085.SAMN05443575_0744"/>
<organism evidence="10 11">
    <name type="scientific">Jatrophihabitans endophyticus</name>
    <dbReference type="NCBI Taxonomy" id="1206085"/>
    <lineage>
        <taxon>Bacteria</taxon>
        <taxon>Bacillati</taxon>
        <taxon>Actinomycetota</taxon>
        <taxon>Actinomycetes</taxon>
        <taxon>Jatrophihabitantales</taxon>
        <taxon>Jatrophihabitantaceae</taxon>
        <taxon>Jatrophihabitans</taxon>
    </lineage>
</organism>
<comment type="subcellular location">
    <subcellularLocation>
        <location evidence="1 8">Cell membrane</location>
        <topology evidence="1 8">Multi-pass membrane protein</topology>
    </subcellularLocation>
</comment>
<evidence type="ECO:0000259" key="9">
    <source>
        <dbReference type="PROSITE" id="PS51012"/>
    </source>
</evidence>
<feature type="transmembrane region" description="Helical" evidence="8">
    <location>
        <begin position="126"/>
        <end position="151"/>
    </location>
</feature>
<evidence type="ECO:0000313" key="10">
    <source>
        <dbReference type="EMBL" id="SHF72478.1"/>
    </source>
</evidence>
<name>A0A1M5DZP2_9ACTN</name>
<dbReference type="GO" id="GO:0046677">
    <property type="term" value="P:response to antibiotic"/>
    <property type="evidence" value="ECO:0007669"/>
    <property type="project" value="UniProtKB-KW"/>
</dbReference>
<keyword evidence="7" id="KW-0046">Antibiotic resistance</keyword>
<dbReference type="OrthoDB" id="3370990at2"/>
<evidence type="ECO:0000256" key="3">
    <source>
        <dbReference type="ARBA" id="ARBA00022475"/>
    </source>
</evidence>
<dbReference type="PANTHER" id="PTHR43077:SF8">
    <property type="entry name" value="DOXORUBICIN RESISTANCE ABC TRANSPORTER PERMEASE PROTEIN DRRB"/>
    <property type="match status" value="1"/>
</dbReference>
<protein>
    <recommendedName>
        <fullName evidence="8">Transport permease protein</fullName>
    </recommendedName>
</protein>
<dbReference type="InterPro" id="IPR051328">
    <property type="entry name" value="T7SS_ABC-Transporter"/>
</dbReference>
<evidence type="ECO:0000256" key="4">
    <source>
        <dbReference type="ARBA" id="ARBA00022692"/>
    </source>
</evidence>
<dbReference type="InterPro" id="IPR047817">
    <property type="entry name" value="ABC2_TM_bact-type"/>
</dbReference>
<keyword evidence="4 8" id="KW-0812">Transmembrane</keyword>
<evidence type="ECO:0000256" key="8">
    <source>
        <dbReference type="RuleBase" id="RU361157"/>
    </source>
</evidence>
<keyword evidence="5 8" id="KW-1133">Transmembrane helix</keyword>
<evidence type="ECO:0000256" key="6">
    <source>
        <dbReference type="ARBA" id="ARBA00023136"/>
    </source>
</evidence>
<evidence type="ECO:0000313" key="11">
    <source>
        <dbReference type="Proteomes" id="UP000186132"/>
    </source>
</evidence>
<feature type="transmembrane region" description="Helical" evidence="8">
    <location>
        <begin position="263"/>
        <end position="281"/>
    </location>
</feature>
<feature type="domain" description="ABC transmembrane type-2" evidence="9">
    <location>
        <begin position="47"/>
        <end position="284"/>
    </location>
</feature>
<gene>
    <name evidence="10" type="ORF">SAMN05443575_0744</name>
</gene>
<dbReference type="InterPro" id="IPR000412">
    <property type="entry name" value="ABC_2_transport"/>
</dbReference>
<evidence type="ECO:0000256" key="2">
    <source>
        <dbReference type="ARBA" id="ARBA00007783"/>
    </source>
</evidence>
<sequence>MNAATTPVHPPTPAPIVAPLTHGPLRRISDVLVLAGRNLVHISREPFQLSDVTIQPVLFTLMFVYVFGAGVVLPGNAAYKDYAVPGLLVFNLVTITVGTGVGLSTDVNSGVIDRFRTLPMWRPGILVARSVTDLLTAVVCAAIVSATGFAIGWSPHDGAVRAIAAFALVLLFGYAVSWLCACLGLVSKGVETAQALGLLVLFPIVFVSNALVPTQRMTPWLRDVTTWNPISAVSAAARELLGNPDPAAAIDAWPMHHPVLTTLLWTAGLLLVFDPLATVLYRRRAAD</sequence>
<feature type="transmembrane region" description="Helical" evidence="8">
    <location>
        <begin position="163"/>
        <end position="186"/>
    </location>
</feature>
<comment type="similarity">
    <text evidence="2 8">Belongs to the ABC-2 integral membrane protein family.</text>
</comment>
<dbReference type="InterPro" id="IPR013525">
    <property type="entry name" value="ABC2_TM"/>
</dbReference>
<dbReference type="AlphaFoldDB" id="A0A1M5DZP2"/>